<keyword evidence="8" id="KW-0547">Nucleotide-binding</keyword>
<evidence type="ECO:0000256" key="9">
    <source>
        <dbReference type="ARBA" id="ARBA00022759"/>
    </source>
</evidence>
<dbReference type="EMBL" id="MT309878">
    <property type="protein sequence ID" value="QJB18672.1"/>
    <property type="molecule type" value="Genomic_DNA"/>
</dbReference>
<dbReference type="Gene3D" id="3.40.1310.20">
    <property type="match status" value="1"/>
</dbReference>
<keyword evidence="2" id="KW-1048">Host nucleus</keyword>
<dbReference type="PROSITE" id="PS52020">
    <property type="entry name" value="CRESS_DNA_REP"/>
    <property type="match status" value="1"/>
</dbReference>
<dbReference type="GO" id="GO:0005198">
    <property type="term" value="F:structural molecule activity"/>
    <property type="evidence" value="ECO:0007669"/>
    <property type="project" value="InterPro"/>
</dbReference>
<dbReference type="InterPro" id="IPR001301">
    <property type="entry name" value="Gemini_AL1_CLV"/>
</dbReference>
<keyword evidence="10" id="KW-0378">Hydrolase</keyword>
<evidence type="ECO:0000256" key="4">
    <source>
        <dbReference type="ARBA" id="ARBA00022695"/>
    </source>
</evidence>
<evidence type="ECO:0000256" key="2">
    <source>
        <dbReference type="ARBA" id="ARBA00022562"/>
    </source>
</evidence>
<keyword evidence="6" id="KW-0540">Nuclease</keyword>
<keyword evidence="7" id="KW-0479">Metal-binding</keyword>
<evidence type="ECO:0000256" key="10">
    <source>
        <dbReference type="ARBA" id="ARBA00022801"/>
    </source>
</evidence>
<keyword evidence="4" id="KW-0548">Nucleotidyltransferase</keyword>
<keyword evidence="9" id="KW-0255">Endonuclease</keyword>
<accession>A0A858NG03</accession>
<dbReference type="GO" id="GO:0003677">
    <property type="term" value="F:DNA binding"/>
    <property type="evidence" value="ECO:0007669"/>
    <property type="project" value="UniProtKB-KW"/>
</dbReference>
<sequence>MPFDFYARYGLFTYAQSSGLDPWDVSDHFTKLGAECIIGREDHADGGTHLHAFVDFELRRRFRQPRFADVSGSHPNIVSSYGTPWDGYDYAIKDGEVVAGGLERPGRPGTSLRRNDEIWSRIVGAQTREDFWILVRDLAPSALALSFNSLSKFADWQYAEAPYTYVGPMETDPRFDISQFPELSTWREGLASTVAGQRGGTSLVLWGDTRLGKSTWARSLGNHVYFGGLFSGKSAIELGREAEYAVFDDIRGGIKFFPGFKDWLGCQPCFMVKQLYREPVLFDWGKPSIWISNRDPREDMDQCDINWMEGNCTFVYLSSSIFHANTD</sequence>
<evidence type="ECO:0000256" key="7">
    <source>
        <dbReference type="ARBA" id="ARBA00022723"/>
    </source>
</evidence>
<keyword evidence="11" id="KW-0190">Covalent protein-DNA linkage</keyword>
<dbReference type="GO" id="GO:0004519">
    <property type="term" value="F:endonuclease activity"/>
    <property type="evidence" value="ECO:0007669"/>
    <property type="project" value="UniProtKB-KW"/>
</dbReference>
<keyword evidence="12" id="KW-0238">DNA-binding</keyword>
<dbReference type="GO" id="GO:0046872">
    <property type="term" value="F:metal ion binding"/>
    <property type="evidence" value="ECO:0007669"/>
    <property type="project" value="UniProtKB-KW"/>
</dbReference>
<dbReference type="InterPro" id="IPR049912">
    <property type="entry name" value="CRESS_DNA_REP"/>
</dbReference>
<dbReference type="SUPFAM" id="SSF55464">
    <property type="entry name" value="Origin of replication-binding domain, RBD-like"/>
    <property type="match status" value="1"/>
</dbReference>
<evidence type="ECO:0000313" key="14">
    <source>
        <dbReference type="EMBL" id="QJB18672.1"/>
    </source>
</evidence>
<dbReference type="GO" id="GO:0000166">
    <property type="term" value="F:nucleotide binding"/>
    <property type="evidence" value="ECO:0007669"/>
    <property type="project" value="UniProtKB-KW"/>
</dbReference>
<evidence type="ECO:0000256" key="12">
    <source>
        <dbReference type="ARBA" id="ARBA00023125"/>
    </source>
</evidence>
<name>A0A858NG03_9VIRU</name>
<dbReference type="GO" id="GO:0006260">
    <property type="term" value="P:DNA replication"/>
    <property type="evidence" value="ECO:0007669"/>
    <property type="project" value="UniProtKB-KW"/>
</dbReference>
<dbReference type="GO" id="GO:0042025">
    <property type="term" value="C:host cell nucleus"/>
    <property type="evidence" value="ECO:0007669"/>
    <property type="project" value="UniProtKB-SubCell"/>
</dbReference>
<organism evidence="14">
    <name type="scientific">Genomoviridae sp</name>
    <dbReference type="NCBI Taxonomy" id="2202565"/>
    <lineage>
        <taxon>Viruses</taxon>
        <taxon>Monodnaviria</taxon>
        <taxon>Shotokuvirae</taxon>
        <taxon>Cressdnaviricota</taxon>
        <taxon>Repensiviricetes</taxon>
        <taxon>Geplafuvirales</taxon>
        <taxon>Genomoviridae</taxon>
    </lineage>
</organism>
<evidence type="ECO:0000256" key="1">
    <source>
        <dbReference type="ARBA" id="ARBA00004147"/>
    </source>
</evidence>
<proteinExistence type="predicted"/>
<evidence type="ECO:0000256" key="3">
    <source>
        <dbReference type="ARBA" id="ARBA00022679"/>
    </source>
</evidence>
<evidence type="ECO:0000256" key="5">
    <source>
        <dbReference type="ARBA" id="ARBA00022705"/>
    </source>
</evidence>
<evidence type="ECO:0000259" key="13">
    <source>
        <dbReference type="PROSITE" id="PS52020"/>
    </source>
</evidence>
<feature type="domain" description="CRESS-DNA virus Rep endonuclease" evidence="13">
    <location>
        <begin position="4"/>
        <end position="108"/>
    </location>
</feature>
<keyword evidence="5" id="KW-0235">DNA replication</keyword>
<comment type="subcellular location">
    <subcellularLocation>
        <location evidence="1">Host nucleus</location>
    </subcellularLocation>
</comment>
<keyword evidence="3" id="KW-0808">Transferase</keyword>
<evidence type="ECO:0000256" key="11">
    <source>
        <dbReference type="ARBA" id="ARBA00023124"/>
    </source>
</evidence>
<dbReference type="Pfam" id="PF00799">
    <property type="entry name" value="Gemini_AL1"/>
    <property type="match status" value="1"/>
</dbReference>
<dbReference type="GO" id="GO:0016779">
    <property type="term" value="F:nucleotidyltransferase activity"/>
    <property type="evidence" value="ECO:0007669"/>
    <property type="project" value="UniProtKB-KW"/>
</dbReference>
<dbReference type="PRINTS" id="PR00228">
    <property type="entry name" value="GEMCOATCLVL1"/>
</dbReference>
<dbReference type="GO" id="GO:0016787">
    <property type="term" value="F:hydrolase activity"/>
    <property type="evidence" value="ECO:0007669"/>
    <property type="project" value="UniProtKB-KW"/>
</dbReference>
<protein>
    <submittedName>
        <fullName evidence="14">Replication-associated protein</fullName>
    </submittedName>
</protein>
<evidence type="ECO:0000256" key="6">
    <source>
        <dbReference type="ARBA" id="ARBA00022722"/>
    </source>
</evidence>
<reference evidence="14" key="1">
    <citation type="submission" date="2020-04" db="EMBL/GenBank/DDBJ databases">
        <title>Genomes of microviruses in a sewage oxidation pond.</title>
        <authorList>
            <person name="Schreck J."/>
            <person name="Kraberger S."/>
            <person name="Scotch M."/>
            <person name="Halden R.U."/>
            <person name="Varsani A."/>
        </authorList>
    </citation>
    <scope>NUCLEOTIDE SEQUENCE</scope>
    <source>
        <strain evidence="14">6433_304</strain>
    </source>
</reference>
<evidence type="ECO:0000256" key="8">
    <source>
        <dbReference type="ARBA" id="ARBA00022741"/>
    </source>
</evidence>